<dbReference type="Pfam" id="PF03070">
    <property type="entry name" value="TENA_THI-4"/>
    <property type="match status" value="1"/>
</dbReference>
<evidence type="ECO:0000259" key="1">
    <source>
        <dbReference type="Pfam" id="PF03070"/>
    </source>
</evidence>
<comment type="caution">
    <text evidence="2">The sequence shown here is derived from an EMBL/GenBank/DDBJ whole genome shotgun (WGS) entry which is preliminary data.</text>
</comment>
<gene>
    <name evidence="2" type="primary">tenA</name>
    <name evidence="3" type="ORF">DSO09_04625</name>
    <name evidence="2" type="ORF">EF809_00690</name>
</gene>
<dbReference type="SUPFAM" id="SSF48613">
    <property type="entry name" value="Heme oxygenase-like"/>
    <property type="match status" value="1"/>
</dbReference>
<dbReference type="Gene3D" id="1.20.910.10">
    <property type="entry name" value="Heme oxygenase-like"/>
    <property type="match status" value="1"/>
</dbReference>
<dbReference type="Proteomes" id="UP000316080">
    <property type="component" value="Unassembled WGS sequence"/>
</dbReference>
<proteinExistence type="predicted"/>
<dbReference type="GO" id="GO:0005829">
    <property type="term" value="C:cytosol"/>
    <property type="evidence" value="ECO:0007669"/>
    <property type="project" value="TreeGrafter"/>
</dbReference>
<protein>
    <submittedName>
        <fullName evidence="2">Thiaminase II</fullName>
    </submittedName>
</protein>
<dbReference type="InterPro" id="IPR016084">
    <property type="entry name" value="Haem_Oase-like_multi-hlx"/>
</dbReference>
<dbReference type="CDD" id="cd19365">
    <property type="entry name" value="TenA_C-like"/>
    <property type="match status" value="1"/>
</dbReference>
<dbReference type="GO" id="GO:0006772">
    <property type="term" value="P:thiamine metabolic process"/>
    <property type="evidence" value="ECO:0007669"/>
    <property type="project" value="InterPro"/>
</dbReference>
<feature type="domain" description="Thiaminase-2/PQQC" evidence="1">
    <location>
        <begin position="8"/>
        <end position="213"/>
    </location>
</feature>
<name>A0A520KGV1_9CREN</name>
<dbReference type="InterPro" id="IPR027574">
    <property type="entry name" value="Thiaminase_II"/>
</dbReference>
<dbReference type="PANTHER" id="PTHR43198">
    <property type="entry name" value="BIFUNCTIONAL TH2 PROTEIN"/>
    <property type="match status" value="1"/>
</dbReference>
<dbReference type="GO" id="GO:0050334">
    <property type="term" value="F:thiaminase activity"/>
    <property type="evidence" value="ECO:0007669"/>
    <property type="project" value="InterPro"/>
</dbReference>
<dbReference type="InterPro" id="IPR004305">
    <property type="entry name" value="Thiaminase-2/PQQC"/>
</dbReference>
<reference evidence="2 4" key="2">
    <citation type="journal article" date="2019" name="Nat. Microbiol.">
        <title>Wide diversity of methane and short-chain alkane metabolisms in uncultured archaea.</title>
        <authorList>
            <person name="Borrel G."/>
            <person name="Adam P.S."/>
            <person name="McKay L.J."/>
            <person name="Chen L.X."/>
            <person name="Sierra-Garcia I.N."/>
            <person name="Sieber C.M."/>
            <person name="Letourneur Q."/>
            <person name="Ghozlane A."/>
            <person name="Andersen G.L."/>
            <person name="Li W.J."/>
            <person name="Hallam S.J."/>
            <person name="Muyzer G."/>
            <person name="de Oliveira V.M."/>
            <person name="Inskeep W.P."/>
            <person name="Banfield J.F."/>
            <person name="Gribaldo S."/>
        </authorList>
    </citation>
    <scope>NUCLEOTIDE SEQUENCE [LARGE SCALE GENOMIC DNA]</scope>
    <source>
        <strain evidence="2">Verst-YHS</strain>
    </source>
</reference>
<dbReference type="NCBIfam" id="TIGR04306">
    <property type="entry name" value="salvage_TenA"/>
    <property type="match status" value="1"/>
</dbReference>
<evidence type="ECO:0000313" key="3">
    <source>
        <dbReference type="EMBL" id="TDA38361.1"/>
    </source>
</evidence>
<reference evidence="3 5" key="1">
    <citation type="journal article" date="2019" name="Nat. Microbiol.">
        <title>Expanding anaerobic alkane metabolism in the domain of Archaea.</title>
        <authorList>
            <person name="Wang Y."/>
            <person name="Wegener G."/>
            <person name="Hou J."/>
            <person name="Wang F."/>
            <person name="Xiao X."/>
        </authorList>
    </citation>
    <scope>NUCLEOTIDE SEQUENCE [LARGE SCALE GENOMIC DNA]</scope>
    <source>
        <strain evidence="3">WYZ-LMO11</strain>
    </source>
</reference>
<dbReference type="Proteomes" id="UP000317265">
    <property type="component" value="Unassembled WGS sequence"/>
</dbReference>
<dbReference type="AlphaFoldDB" id="A0A520KGV1"/>
<dbReference type="PANTHER" id="PTHR43198:SF2">
    <property type="entry name" value="SI:CH1073-67J19.1-RELATED"/>
    <property type="match status" value="1"/>
</dbReference>
<accession>A0A520KGV1</accession>
<evidence type="ECO:0000313" key="2">
    <source>
        <dbReference type="EMBL" id="RZN57607.1"/>
    </source>
</evidence>
<sequence>MFTKELWNSIVKIYEGIINHPFIKGLVDGTLEEEKFKFYVIQDALYLKEYVKALSLTASKAPKEEWTAIFNNHAKLTFEFEKSLHRSFFKDWKLSEEDVNSTPMSPTNLAYTTYLIAIAYSRPFHELLGAILPCYWIYWEVGKELEKKGSKKELYQRWINTYSSKEFESICMEVINITNEIAKDLSEKQKEEMKKHFIITSKYEYMFWDSAYRLEKWVLST</sequence>
<evidence type="ECO:0000313" key="4">
    <source>
        <dbReference type="Proteomes" id="UP000316080"/>
    </source>
</evidence>
<evidence type="ECO:0000313" key="5">
    <source>
        <dbReference type="Proteomes" id="UP000317265"/>
    </source>
</evidence>
<organism evidence="2 4">
    <name type="scientific">Thermoproteota archaeon</name>
    <dbReference type="NCBI Taxonomy" id="2056631"/>
    <lineage>
        <taxon>Archaea</taxon>
        <taxon>Thermoproteota</taxon>
    </lineage>
</organism>
<dbReference type="InterPro" id="IPR050967">
    <property type="entry name" value="Thiamine_Salvage_TenA"/>
</dbReference>
<dbReference type="EMBL" id="RXIH01000004">
    <property type="protein sequence ID" value="RZN57607.1"/>
    <property type="molecule type" value="Genomic_DNA"/>
</dbReference>
<dbReference type="EMBL" id="QNVI01000053">
    <property type="protein sequence ID" value="TDA38361.1"/>
    <property type="molecule type" value="Genomic_DNA"/>
</dbReference>